<dbReference type="EMBL" id="WUUQ01000001">
    <property type="protein sequence ID" value="MXQ73149.1"/>
    <property type="molecule type" value="Genomic_DNA"/>
</dbReference>
<feature type="transmembrane region" description="Helical" evidence="6">
    <location>
        <begin position="20"/>
        <end position="42"/>
    </location>
</feature>
<dbReference type="Proteomes" id="UP000434036">
    <property type="component" value="Unassembled WGS sequence"/>
</dbReference>
<feature type="transmembrane region" description="Helical" evidence="6">
    <location>
        <begin position="365"/>
        <end position="386"/>
    </location>
</feature>
<feature type="transmembrane region" description="Helical" evidence="6">
    <location>
        <begin position="183"/>
        <end position="201"/>
    </location>
</feature>
<proteinExistence type="predicted"/>
<evidence type="ECO:0000256" key="2">
    <source>
        <dbReference type="ARBA" id="ARBA00022475"/>
    </source>
</evidence>
<dbReference type="AlphaFoldDB" id="A0A6N8U9A4"/>
<feature type="transmembrane region" description="Helical" evidence="6">
    <location>
        <begin position="341"/>
        <end position="359"/>
    </location>
</feature>
<organism evidence="8 9">
    <name type="scientific">Copranaerobaculum intestinale</name>
    <dbReference type="NCBI Taxonomy" id="2692629"/>
    <lineage>
        <taxon>Bacteria</taxon>
        <taxon>Bacillati</taxon>
        <taxon>Bacillota</taxon>
        <taxon>Erysipelotrichia</taxon>
        <taxon>Erysipelotrichales</taxon>
        <taxon>Erysipelotrichaceae</taxon>
        <taxon>Copranaerobaculum</taxon>
    </lineage>
</organism>
<keyword evidence="9" id="KW-1185">Reference proteome</keyword>
<evidence type="ECO:0000313" key="9">
    <source>
        <dbReference type="Proteomes" id="UP000434036"/>
    </source>
</evidence>
<feature type="transmembrane region" description="Helical" evidence="6">
    <location>
        <begin position="234"/>
        <end position="256"/>
    </location>
</feature>
<dbReference type="PANTHER" id="PTHR30294">
    <property type="entry name" value="MEMBRANE COMPONENT OF ABC TRANSPORTER YHHJ-RELATED"/>
    <property type="match status" value="1"/>
</dbReference>
<sequence>MKQFFTVLRFELLSMIRAKSYVVSTVIISLIIVIGLNVPNIIHAFNGDDSKQEDGIGDVFSDEKATYAVYDEKGIMNAKDLKAYFPNTKLLQAKDTSDMKKLVENEKADAGFEITSLTSYDYYVKNTSMYDSNTQLFDQVMTQNYRLSQFREMNIDGNKVNQILSTQITHEEKILGKDGVKNYAYTYVLIMVIYMMIIMHGQQISMNVASEKSNRSIEILVTSVDSNALIFGKVIAGALAGICQVAFLLAVGGITYSMTAASWGNALDMLFHIPPQVLLSFAAFGIVGYFFYIFIYGALGALVSRTEDIGSAATPITIVFVIVFFVTFIGMNDMGGSMVKIASFIPFSSFMTMFVRISMGTVTLIEILVSFIILLASTILVGFGAAKIYRKGTLMYGNTIKFKNALKFLKHKD</sequence>
<feature type="domain" description="ABC-2 type transporter transmembrane" evidence="7">
    <location>
        <begin position="19"/>
        <end position="385"/>
    </location>
</feature>
<evidence type="ECO:0000256" key="4">
    <source>
        <dbReference type="ARBA" id="ARBA00022989"/>
    </source>
</evidence>
<protein>
    <submittedName>
        <fullName evidence="8">ABC transporter permease</fullName>
    </submittedName>
</protein>
<dbReference type="GO" id="GO:0140359">
    <property type="term" value="F:ABC-type transporter activity"/>
    <property type="evidence" value="ECO:0007669"/>
    <property type="project" value="InterPro"/>
</dbReference>
<evidence type="ECO:0000313" key="8">
    <source>
        <dbReference type="EMBL" id="MXQ73149.1"/>
    </source>
</evidence>
<evidence type="ECO:0000256" key="1">
    <source>
        <dbReference type="ARBA" id="ARBA00004651"/>
    </source>
</evidence>
<evidence type="ECO:0000256" key="3">
    <source>
        <dbReference type="ARBA" id="ARBA00022692"/>
    </source>
</evidence>
<keyword evidence="3 6" id="KW-0812">Transmembrane</keyword>
<dbReference type="GO" id="GO:0005886">
    <property type="term" value="C:plasma membrane"/>
    <property type="evidence" value="ECO:0007669"/>
    <property type="project" value="UniProtKB-SubCell"/>
</dbReference>
<comment type="caution">
    <text evidence="8">The sequence shown here is derived from an EMBL/GenBank/DDBJ whole genome shotgun (WGS) entry which is preliminary data.</text>
</comment>
<accession>A0A6N8U9A4</accession>
<keyword evidence="5 6" id="KW-0472">Membrane</keyword>
<keyword evidence="4 6" id="KW-1133">Transmembrane helix</keyword>
<evidence type="ECO:0000259" key="7">
    <source>
        <dbReference type="Pfam" id="PF12698"/>
    </source>
</evidence>
<comment type="subcellular location">
    <subcellularLocation>
        <location evidence="1">Cell membrane</location>
        <topology evidence="1">Multi-pass membrane protein</topology>
    </subcellularLocation>
</comment>
<evidence type="ECO:0000256" key="5">
    <source>
        <dbReference type="ARBA" id="ARBA00023136"/>
    </source>
</evidence>
<dbReference type="InterPro" id="IPR013525">
    <property type="entry name" value="ABC2_TM"/>
</dbReference>
<dbReference type="RefSeq" id="WP_160624569.1">
    <property type="nucleotide sequence ID" value="NZ_WUUQ01000001.1"/>
</dbReference>
<keyword evidence="2" id="KW-1003">Cell membrane</keyword>
<gene>
    <name evidence="8" type="ORF">GSF08_04270</name>
</gene>
<reference evidence="8 9" key="2">
    <citation type="submission" date="2020-01" db="EMBL/GenBank/DDBJ databases">
        <title>Clostridiaceae sp. nov. isolated from the gut of human by culturomics.</title>
        <authorList>
            <person name="Chang Y."/>
        </authorList>
    </citation>
    <scope>NUCLEOTIDE SEQUENCE [LARGE SCALE GENOMIC DNA]</scope>
    <source>
        <strain evidence="8 9">DONG20-135</strain>
    </source>
</reference>
<evidence type="ECO:0000256" key="6">
    <source>
        <dbReference type="SAM" id="Phobius"/>
    </source>
</evidence>
<dbReference type="InterPro" id="IPR051449">
    <property type="entry name" value="ABC-2_transporter_component"/>
</dbReference>
<reference evidence="8 9" key="1">
    <citation type="submission" date="2019-12" db="EMBL/GenBank/DDBJ databases">
        <authorList>
            <person name="Yang R."/>
        </authorList>
    </citation>
    <scope>NUCLEOTIDE SEQUENCE [LARGE SCALE GENOMIC DNA]</scope>
    <source>
        <strain evidence="8 9">DONG20-135</strain>
    </source>
</reference>
<dbReference type="PANTHER" id="PTHR30294:SF29">
    <property type="entry name" value="MULTIDRUG ABC TRANSPORTER PERMEASE YBHS-RELATED"/>
    <property type="match status" value="1"/>
</dbReference>
<feature type="transmembrane region" description="Helical" evidence="6">
    <location>
        <begin position="277"/>
        <end position="303"/>
    </location>
</feature>
<dbReference type="Pfam" id="PF12698">
    <property type="entry name" value="ABC2_membrane_3"/>
    <property type="match status" value="1"/>
</dbReference>
<name>A0A6N8U9A4_9FIRM</name>
<feature type="transmembrane region" description="Helical" evidence="6">
    <location>
        <begin position="309"/>
        <end position="329"/>
    </location>
</feature>